<dbReference type="InterPro" id="IPR040256">
    <property type="entry name" value="At4g02000-like"/>
</dbReference>
<dbReference type="EMBL" id="JAKOGI010002191">
    <property type="protein sequence ID" value="KAJ8422639.1"/>
    <property type="molecule type" value="Genomic_DNA"/>
</dbReference>
<accession>A0A9Q1GND3</accession>
<evidence type="ECO:0000256" key="1">
    <source>
        <dbReference type="SAM" id="Coils"/>
    </source>
</evidence>
<proteinExistence type="predicted"/>
<sequence length="356" mass="40356">MDNDFSAEEITLSTNIHTIIRTRSGVLNLAVLVGKLLTESYFNPEATKAVLQNIWKPARGVIIRELDKNLFSFQFFSTADKEHVLNEGPWAFDGHLLLLKEIMGPEQPADVKFDMARFWVKAYSVPPLKQTMGFAKVLGTQLGTFLGCDEANLYCGADKFVNFQVEIDITKPLRRGLRMIVRGKVLWIGLGCLIFVMGHVLKGCDVRDPELDVVDLQYGEWLRASPVKSKKRHTENERQEEQKLFKAFQKNREALKARMQLKFEDPGSQNRNMGLSNHGREDMVMNDEQAVQVGNEVFKRKKQDMVNGRRAGGLALLWLKDVQVTLLLQSSNHVDVEIGGVDGKSGWRFTGVYGWP</sequence>
<dbReference type="PANTHER" id="PTHR31286:SF178">
    <property type="entry name" value="DUF4283 DOMAIN-CONTAINING PROTEIN"/>
    <property type="match status" value="1"/>
</dbReference>
<name>A0A9Q1GND3_9CARY</name>
<dbReference type="OrthoDB" id="1938170at2759"/>
<reference evidence="3" key="1">
    <citation type="submission" date="2022-04" db="EMBL/GenBank/DDBJ databases">
        <title>Carnegiea gigantea Genome sequencing and assembly v2.</title>
        <authorList>
            <person name="Copetti D."/>
            <person name="Sanderson M.J."/>
            <person name="Burquez A."/>
            <person name="Wojciechowski M.F."/>
        </authorList>
    </citation>
    <scope>NUCLEOTIDE SEQUENCE</scope>
    <source>
        <strain evidence="3">SGP5-SGP5p</strain>
        <tissue evidence="3">Aerial part</tissue>
    </source>
</reference>
<feature type="domain" description="DUF4283" evidence="2">
    <location>
        <begin position="32"/>
        <end position="100"/>
    </location>
</feature>
<comment type="caution">
    <text evidence="3">The sequence shown here is derived from an EMBL/GenBank/DDBJ whole genome shotgun (WGS) entry which is preliminary data.</text>
</comment>
<organism evidence="3 4">
    <name type="scientific">Carnegiea gigantea</name>
    <dbReference type="NCBI Taxonomy" id="171969"/>
    <lineage>
        <taxon>Eukaryota</taxon>
        <taxon>Viridiplantae</taxon>
        <taxon>Streptophyta</taxon>
        <taxon>Embryophyta</taxon>
        <taxon>Tracheophyta</taxon>
        <taxon>Spermatophyta</taxon>
        <taxon>Magnoliopsida</taxon>
        <taxon>eudicotyledons</taxon>
        <taxon>Gunneridae</taxon>
        <taxon>Pentapetalae</taxon>
        <taxon>Caryophyllales</taxon>
        <taxon>Cactineae</taxon>
        <taxon>Cactaceae</taxon>
        <taxon>Cactoideae</taxon>
        <taxon>Echinocereeae</taxon>
        <taxon>Carnegiea</taxon>
    </lineage>
</organism>
<keyword evidence="4" id="KW-1185">Reference proteome</keyword>
<evidence type="ECO:0000313" key="3">
    <source>
        <dbReference type="EMBL" id="KAJ8422639.1"/>
    </source>
</evidence>
<evidence type="ECO:0000259" key="2">
    <source>
        <dbReference type="Pfam" id="PF14111"/>
    </source>
</evidence>
<protein>
    <recommendedName>
        <fullName evidence="2">DUF4283 domain-containing protein</fullName>
    </recommendedName>
</protein>
<dbReference type="PANTHER" id="PTHR31286">
    <property type="entry name" value="GLYCINE-RICH CELL WALL STRUCTURAL PROTEIN 1.8-LIKE"/>
    <property type="match status" value="1"/>
</dbReference>
<evidence type="ECO:0000313" key="4">
    <source>
        <dbReference type="Proteomes" id="UP001153076"/>
    </source>
</evidence>
<dbReference type="InterPro" id="IPR025558">
    <property type="entry name" value="DUF4283"/>
</dbReference>
<keyword evidence="1" id="KW-0175">Coiled coil</keyword>
<dbReference type="AlphaFoldDB" id="A0A9Q1GND3"/>
<feature type="coiled-coil region" evidence="1">
    <location>
        <begin position="231"/>
        <end position="258"/>
    </location>
</feature>
<dbReference type="Pfam" id="PF14111">
    <property type="entry name" value="DUF4283"/>
    <property type="match status" value="1"/>
</dbReference>
<dbReference type="Proteomes" id="UP001153076">
    <property type="component" value="Unassembled WGS sequence"/>
</dbReference>
<gene>
    <name evidence="3" type="ORF">Cgig2_000445</name>
</gene>